<keyword evidence="3" id="KW-0064">Aspartyl protease</keyword>
<dbReference type="PANTHER" id="PTHR47966">
    <property type="entry name" value="BETA-SITE APP-CLEAVING ENZYME, ISOFORM A-RELATED"/>
    <property type="match status" value="1"/>
</dbReference>
<accession>A0ABP0NQC1</accession>
<dbReference type="Proteomes" id="UP001642464">
    <property type="component" value="Unassembled WGS sequence"/>
</dbReference>
<dbReference type="InterPro" id="IPR033121">
    <property type="entry name" value="PEPTIDASE_A1"/>
</dbReference>
<dbReference type="InterPro" id="IPR029063">
    <property type="entry name" value="SAM-dependent_MTases_sf"/>
</dbReference>
<dbReference type="Gene3D" id="3.40.50.150">
    <property type="entry name" value="Vaccinia Virus protein VP39"/>
    <property type="match status" value="1"/>
</dbReference>
<comment type="caution">
    <text evidence="7">The sequence shown here is derived from an EMBL/GenBank/DDBJ whole genome shotgun (WGS) entry which is preliminary data.</text>
</comment>
<dbReference type="InterPro" id="IPR021109">
    <property type="entry name" value="Peptidase_aspartic_dom_sf"/>
</dbReference>
<name>A0ABP0NQC1_9DINO</name>
<dbReference type="SUPFAM" id="SSF50630">
    <property type="entry name" value="Acid proteases"/>
    <property type="match status" value="1"/>
</dbReference>
<proteinExistence type="inferred from homology"/>
<evidence type="ECO:0000313" key="8">
    <source>
        <dbReference type="Proteomes" id="UP001642464"/>
    </source>
</evidence>
<evidence type="ECO:0000256" key="5">
    <source>
        <dbReference type="SAM" id="SignalP"/>
    </source>
</evidence>
<evidence type="ECO:0000259" key="6">
    <source>
        <dbReference type="PROSITE" id="PS51767"/>
    </source>
</evidence>
<evidence type="ECO:0000313" key="7">
    <source>
        <dbReference type="EMBL" id="CAK9065996.1"/>
    </source>
</evidence>
<feature type="domain" description="Peptidase A1" evidence="6">
    <location>
        <begin position="91"/>
        <end position="438"/>
    </location>
</feature>
<evidence type="ECO:0000256" key="4">
    <source>
        <dbReference type="ARBA" id="ARBA00022801"/>
    </source>
</evidence>
<feature type="chain" id="PRO_5045157664" evidence="5">
    <location>
        <begin position="20"/>
        <end position="616"/>
    </location>
</feature>
<evidence type="ECO:0000256" key="3">
    <source>
        <dbReference type="ARBA" id="ARBA00022750"/>
    </source>
</evidence>
<dbReference type="InterPro" id="IPR001461">
    <property type="entry name" value="Aspartic_peptidase_A1"/>
</dbReference>
<sequence>MAVPWTLLTMLSLLELGNALKSTTRPVVLPLQRPQRHVERHGITMASGSRVAGTICSSRQMRDLASREFSLAAGQSDVGVVHLKDLSSTEYVGVLGVGSNCSGGPCRPAAELYVVYDTGSADLWVASDLCTAGPCTRDGRHRFNRSTSSTFQQDQHPDEFQTDYASGRLAGVLGRDQVWVGPYAAQSALGLISEESGSAFSWMPIDGIVGLGFEALSVKTKPLMDSLLQENALPLSEFAFFLYKDVSKGGVMIWGNAQQLQLHQEPLQWFPVAQDGLYATQSIRCFRLGRNSTNDLLHLLFPPKKRREDGSRAVEEMPSAHLLMDSGTTFFTAPPRLFNEISRFIWPSSCHHLQRFPELVFTVGTDLTNHSALAELVIPPEVYMVRSPFDHSCVPGIMNLAASPEDPPMMILGEVFMRHRFSIYRRGRVQGDSWVWIGNSSDMAHYVHERFGKDSVALLFMDHRGSLFHDDLRDFEEMGLLKDGAMVVADNVLKPGAPYFLWRVTQSPAFETQLLAVPEFGLGHQVLQDWVAMSRRTSAHSERPPPPAPPPTQVAALARRCDALRRRSLTGRLASEDWAEHATEMEKRLSELGISATLVDDGETTKGAAAAGRLAG</sequence>
<protein>
    <submittedName>
        <fullName evidence="7">Pepsin A</fullName>
    </submittedName>
</protein>
<dbReference type="Gene3D" id="2.40.70.10">
    <property type="entry name" value="Acid Proteases"/>
    <property type="match status" value="2"/>
</dbReference>
<dbReference type="PROSITE" id="PS51767">
    <property type="entry name" value="PEPTIDASE_A1"/>
    <property type="match status" value="1"/>
</dbReference>
<dbReference type="PRINTS" id="PR00792">
    <property type="entry name" value="PEPSIN"/>
</dbReference>
<dbReference type="Pfam" id="PF00026">
    <property type="entry name" value="Asp"/>
    <property type="match status" value="1"/>
</dbReference>
<gene>
    <name evidence="7" type="ORF">SCF082_LOCUS33676</name>
</gene>
<dbReference type="EMBL" id="CAXAMM010030113">
    <property type="protein sequence ID" value="CAK9065996.1"/>
    <property type="molecule type" value="Genomic_DNA"/>
</dbReference>
<comment type="similarity">
    <text evidence="1">Belongs to the peptidase A1 family.</text>
</comment>
<evidence type="ECO:0000256" key="2">
    <source>
        <dbReference type="ARBA" id="ARBA00022670"/>
    </source>
</evidence>
<reference evidence="7 8" key="1">
    <citation type="submission" date="2024-02" db="EMBL/GenBank/DDBJ databases">
        <authorList>
            <person name="Chen Y."/>
            <person name="Shah S."/>
            <person name="Dougan E. K."/>
            <person name="Thang M."/>
            <person name="Chan C."/>
        </authorList>
    </citation>
    <scope>NUCLEOTIDE SEQUENCE [LARGE SCALE GENOMIC DNA]</scope>
</reference>
<keyword evidence="5" id="KW-0732">Signal</keyword>
<keyword evidence="8" id="KW-1185">Reference proteome</keyword>
<evidence type="ECO:0000256" key="1">
    <source>
        <dbReference type="ARBA" id="ARBA00007447"/>
    </source>
</evidence>
<keyword evidence="2" id="KW-0645">Protease</keyword>
<organism evidence="7 8">
    <name type="scientific">Durusdinium trenchii</name>
    <dbReference type="NCBI Taxonomy" id="1381693"/>
    <lineage>
        <taxon>Eukaryota</taxon>
        <taxon>Sar</taxon>
        <taxon>Alveolata</taxon>
        <taxon>Dinophyceae</taxon>
        <taxon>Suessiales</taxon>
        <taxon>Symbiodiniaceae</taxon>
        <taxon>Durusdinium</taxon>
    </lineage>
</organism>
<feature type="signal peptide" evidence="5">
    <location>
        <begin position="1"/>
        <end position="19"/>
    </location>
</feature>
<keyword evidence="4" id="KW-0378">Hydrolase</keyword>
<dbReference type="PANTHER" id="PTHR47966:SF51">
    <property type="entry name" value="BETA-SITE APP-CLEAVING ENZYME, ISOFORM A-RELATED"/>
    <property type="match status" value="1"/>
</dbReference>